<evidence type="ECO:0000259" key="2">
    <source>
        <dbReference type="Pfam" id="PF01464"/>
    </source>
</evidence>
<keyword evidence="4" id="KW-1185">Reference proteome</keyword>
<dbReference type="AlphaFoldDB" id="A0A1H1KKI0"/>
<keyword evidence="1" id="KW-0732">Signal</keyword>
<name>A0A1H1KKI0_9BURK</name>
<organism evidence="3 4">
    <name type="scientific">Paraburkholderia tuberum</name>
    <dbReference type="NCBI Taxonomy" id="157910"/>
    <lineage>
        <taxon>Bacteria</taxon>
        <taxon>Pseudomonadati</taxon>
        <taxon>Pseudomonadota</taxon>
        <taxon>Betaproteobacteria</taxon>
        <taxon>Burkholderiales</taxon>
        <taxon>Burkholderiaceae</taxon>
        <taxon>Paraburkholderia</taxon>
    </lineage>
</organism>
<dbReference type="PROSITE" id="PS51257">
    <property type="entry name" value="PROKAR_LIPOPROTEIN"/>
    <property type="match status" value="1"/>
</dbReference>
<dbReference type="InterPro" id="IPR008258">
    <property type="entry name" value="Transglycosylase_SLT_dom_1"/>
</dbReference>
<gene>
    <name evidence="3" type="ORF">SAMN05445850_8421</name>
</gene>
<feature type="domain" description="Transglycosylase SLT" evidence="2">
    <location>
        <begin position="134"/>
        <end position="244"/>
    </location>
</feature>
<dbReference type="SUPFAM" id="SSF53955">
    <property type="entry name" value="Lysozyme-like"/>
    <property type="match status" value="1"/>
</dbReference>
<feature type="chain" id="PRO_5011684745" evidence="1">
    <location>
        <begin position="21"/>
        <end position="268"/>
    </location>
</feature>
<dbReference type="STRING" id="157910.SAMN05445850_8421"/>
<dbReference type="EMBL" id="FNKX01000005">
    <property type="protein sequence ID" value="SDR62774.1"/>
    <property type="molecule type" value="Genomic_DNA"/>
</dbReference>
<protein>
    <submittedName>
        <fullName evidence="3">Transglycosylase SLT domain-containing protein</fullName>
    </submittedName>
</protein>
<dbReference type="Gene3D" id="1.10.530.10">
    <property type="match status" value="1"/>
</dbReference>
<dbReference type="Proteomes" id="UP000199365">
    <property type="component" value="Unassembled WGS sequence"/>
</dbReference>
<dbReference type="InterPro" id="IPR023346">
    <property type="entry name" value="Lysozyme-like_dom_sf"/>
</dbReference>
<evidence type="ECO:0000313" key="4">
    <source>
        <dbReference type="Proteomes" id="UP000199365"/>
    </source>
</evidence>
<accession>A0A1H1KKI0</accession>
<evidence type="ECO:0000256" key="1">
    <source>
        <dbReference type="SAM" id="SignalP"/>
    </source>
</evidence>
<dbReference type="RefSeq" id="WP_090812784.1">
    <property type="nucleotide sequence ID" value="NZ_FNKX01000005.1"/>
</dbReference>
<evidence type="ECO:0000313" key="3">
    <source>
        <dbReference type="EMBL" id="SDR62774.1"/>
    </source>
</evidence>
<feature type="signal peptide" evidence="1">
    <location>
        <begin position="1"/>
        <end position="20"/>
    </location>
</feature>
<dbReference type="Pfam" id="PF01464">
    <property type="entry name" value="SLT"/>
    <property type="match status" value="1"/>
</dbReference>
<reference evidence="4" key="1">
    <citation type="submission" date="2016-10" db="EMBL/GenBank/DDBJ databases">
        <authorList>
            <person name="Varghese N."/>
            <person name="Submissions S."/>
        </authorList>
    </citation>
    <scope>NUCLEOTIDE SEQUENCE [LARGE SCALE GENOMIC DNA]</scope>
    <source>
        <strain evidence="4">DUS833</strain>
    </source>
</reference>
<sequence>MTRRAIVALVLAGACSSAGAAVIDAVISPTRFVVEESGARSVLEIPGTPVYACGLQRFLTWAQPLKGQSVATGAGGFASVLVDGTPESLQALLVSNGWLQPAVLDDDAQAALTERRGGWACASAQAPFEVMHTSVDAKILAGVALNESAYNGRAWPWTLNVAGRGFFFRTRDDAYKAIRFLISDGRCDFDVGLMQVNWCYHRQRFASPWDALSPATNIHVAEDILNENYRKTHSAVKAVAYYHSANPQPGREYLARFIQHLSQIDRGL</sequence>
<proteinExistence type="predicted"/>